<evidence type="ECO:0000313" key="2">
    <source>
        <dbReference type="EMBL" id="KIW42747.1"/>
    </source>
</evidence>
<dbReference type="InterPro" id="IPR002737">
    <property type="entry name" value="MEMO1_fam"/>
</dbReference>
<dbReference type="RefSeq" id="XP_016262963.1">
    <property type="nucleotide sequence ID" value="XM_016407359.1"/>
</dbReference>
<dbReference type="PANTHER" id="PTHR11060">
    <property type="entry name" value="PROTEIN MEMO1"/>
    <property type="match status" value="1"/>
</dbReference>
<dbReference type="Pfam" id="PF01875">
    <property type="entry name" value="Memo"/>
    <property type="match status" value="1"/>
</dbReference>
<organism evidence="2 3">
    <name type="scientific">Exophiala oligosperma</name>
    <dbReference type="NCBI Taxonomy" id="215243"/>
    <lineage>
        <taxon>Eukaryota</taxon>
        <taxon>Fungi</taxon>
        <taxon>Dikarya</taxon>
        <taxon>Ascomycota</taxon>
        <taxon>Pezizomycotina</taxon>
        <taxon>Eurotiomycetes</taxon>
        <taxon>Chaetothyriomycetidae</taxon>
        <taxon>Chaetothyriales</taxon>
        <taxon>Herpotrichiellaceae</taxon>
        <taxon>Exophiala</taxon>
    </lineage>
</organism>
<dbReference type="AlphaFoldDB" id="A0A0D2BZ48"/>
<sequence>MSVREASHAGSWYSDNGRQLAAQLDSWLSKVPEKEVLPGVDKLPLPGARVVISPHAGYAYSGPAAAWAYKCLDLSQAKRIFILHPSHHHHLSTAALPVVEAYETPLSDEPLPLDLETLKELSSLTTTTANGRTVKFTTMSQPVDEAEHSAEMQLPYIHRLLQKLYPNQPASSYPPLVPIMVGGTNSATEAALGKMLAPYIADERNAFVISSDFCHWGSRFGYTYYLPDAPSPALSPLMLPNGVRGEYTTAKESVNEDVHKVPTLGQGQQLRSSSKVPPHHGGPRIYESIAHADRACMCAIATGKHGEFLRALGETGNTVCGRHPIGVFMAGVEEIERLEKEKDKTGDDSDNATRRSFRFMRYERSSDAETVRDSSVSYVSAFAVL</sequence>
<dbReference type="Gene3D" id="3.40.830.10">
    <property type="entry name" value="LigB-like"/>
    <property type="match status" value="1"/>
</dbReference>
<name>A0A0D2BZ48_9EURO</name>
<proteinExistence type="inferred from homology"/>
<dbReference type="STRING" id="215243.A0A0D2BZ48"/>
<reference evidence="2 3" key="1">
    <citation type="submission" date="2015-01" db="EMBL/GenBank/DDBJ databases">
        <title>The Genome Sequence of Exophiala oligosperma CBS72588.</title>
        <authorList>
            <consortium name="The Broad Institute Genomics Platform"/>
            <person name="Cuomo C."/>
            <person name="de Hoog S."/>
            <person name="Gorbushina A."/>
            <person name="Stielow B."/>
            <person name="Teixiera M."/>
            <person name="Abouelleil A."/>
            <person name="Chapman S.B."/>
            <person name="Priest M."/>
            <person name="Young S.K."/>
            <person name="Wortman J."/>
            <person name="Nusbaum C."/>
            <person name="Birren B."/>
        </authorList>
    </citation>
    <scope>NUCLEOTIDE SEQUENCE [LARGE SCALE GENOMIC DNA]</scope>
    <source>
        <strain evidence="2 3">CBS 72588</strain>
    </source>
</reference>
<dbReference type="HOGENOM" id="CLU_038085_0_0_1"/>
<dbReference type="PANTHER" id="PTHR11060:SF0">
    <property type="entry name" value="PROTEIN MEMO1"/>
    <property type="match status" value="1"/>
</dbReference>
<protein>
    <submittedName>
        <fullName evidence="2">AmmeMemoRadiSam system protein B</fullName>
    </submittedName>
</protein>
<accession>A0A0D2BZ48</accession>
<keyword evidence="3" id="KW-1185">Reference proteome</keyword>
<dbReference type="OrthoDB" id="417112at2759"/>
<evidence type="ECO:0000313" key="3">
    <source>
        <dbReference type="Proteomes" id="UP000053342"/>
    </source>
</evidence>
<dbReference type="HAMAP" id="MF_00055">
    <property type="entry name" value="MEMO1"/>
    <property type="match status" value="1"/>
</dbReference>
<dbReference type="VEuPathDB" id="FungiDB:PV06_06263"/>
<gene>
    <name evidence="2" type="ORF">PV06_06263</name>
</gene>
<dbReference type="Proteomes" id="UP000053342">
    <property type="component" value="Unassembled WGS sequence"/>
</dbReference>
<dbReference type="GeneID" id="27358337"/>
<dbReference type="NCBIfam" id="TIGR04336">
    <property type="entry name" value="AmmeMemoSam_B"/>
    <property type="match status" value="1"/>
</dbReference>
<dbReference type="CDD" id="cd07361">
    <property type="entry name" value="MEMO_like"/>
    <property type="match status" value="1"/>
</dbReference>
<comment type="similarity">
    <text evidence="1">Belongs to the MEMO1 family.</text>
</comment>
<evidence type="ECO:0000256" key="1">
    <source>
        <dbReference type="ARBA" id="ARBA00006315"/>
    </source>
</evidence>
<dbReference type="EMBL" id="KN847336">
    <property type="protein sequence ID" value="KIW42747.1"/>
    <property type="molecule type" value="Genomic_DNA"/>
</dbReference>